<name>A0ABD0Y1U5_9HEMI</name>
<organism evidence="2 3">
    <name type="scientific">Ranatra chinensis</name>
    <dbReference type="NCBI Taxonomy" id="642074"/>
    <lineage>
        <taxon>Eukaryota</taxon>
        <taxon>Metazoa</taxon>
        <taxon>Ecdysozoa</taxon>
        <taxon>Arthropoda</taxon>
        <taxon>Hexapoda</taxon>
        <taxon>Insecta</taxon>
        <taxon>Pterygota</taxon>
        <taxon>Neoptera</taxon>
        <taxon>Paraneoptera</taxon>
        <taxon>Hemiptera</taxon>
        <taxon>Heteroptera</taxon>
        <taxon>Panheteroptera</taxon>
        <taxon>Nepomorpha</taxon>
        <taxon>Nepidae</taxon>
        <taxon>Ranatrinae</taxon>
        <taxon>Ranatra</taxon>
    </lineage>
</organism>
<proteinExistence type="predicted"/>
<dbReference type="Proteomes" id="UP001558652">
    <property type="component" value="Unassembled WGS sequence"/>
</dbReference>
<feature type="region of interest" description="Disordered" evidence="1">
    <location>
        <begin position="1"/>
        <end position="31"/>
    </location>
</feature>
<evidence type="ECO:0000256" key="1">
    <source>
        <dbReference type="SAM" id="MobiDB-lite"/>
    </source>
</evidence>
<sequence length="175" mass="20140">MAFSRNRCGPTNSDREKKLWRSLGGGPPRRRCNKVVALQKRRETTDEGNYSFFNRPICIITGAMSAAAMASELERVVALRRLNKSRNASPFHHNHQQQQQQTNSYGHQQQQQPNNYGHQQQQQPNNGYGQQTNNSHQGTKQLWEDPDFPACQASVFYHQAAPLHFQWKRPKVLSV</sequence>
<evidence type="ECO:0000313" key="3">
    <source>
        <dbReference type="Proteomes" id="UP001558652"/>
    </source>
</evidence>
<dbReference type="EMBL" id="JBFDAA010000016">
    <property type="protein sequence ID" value="KAL1117338.1"/>
    <property type="molecule type" value="Genomic_DNA"/>
</dbReference>
<comment type="caution">
    <text evidence="2">The sequence shown here is derived from an EMBL/GenBank/DDBJ whole genome shotgun (WGS) entry which is preliminary data.</text>
</comment>
<accession>A0ABD0Y1U5</accession>
<feature type="region of interest" description="Disordered" evidence="1">
    <location>
        <begin position="88"/>
        <end position="144"/>
    </location>
</feature>
<protein>
    <submittedName>
        <fullName evidence="2">Uncharacterized protein</fullName>
    </submittedName>
</protein>
<keyword evidence="3" id="KW-1185">Reference proteome</keyword>
<gene>
    <name evidence="2" type="ORF">AAG570_004664</name>
</gene>
<dbReference type="AlphaFoldDB" id="A0ABD0Y1U5"/>
<feature type="compositionally biased region" description="Low complexity" evidence="1">
    <location>
        <begin position="96"/>
        <end position="131"/>
    </location>
</feature>
<dbReference type="SUPFAM" id="SSF54001">
    <property type="entry name" value="Cysteine proteinases"/>
    <property type="match status" value="1"/>
</dbReference>
<dbReference type="InterPro" id="IPR038765">
    <property type="entry name" value="Papain-like_cys_pep_sf"/>
</dbReference>
<reference evidence="2 3" key="1">
    <citation type="submission" date="2024-07" db="EMBL/GenBank/DDBJ databases">
        <title>Chromosome-level genome assembly of the water stick insect Ranatra chinensis (Heteroptera: Nepidae).</title>
        <authorList>
            <person name="Liu X."/>
        </authorList>
    </citation>
    <scope>NUCLEOTIDE SEQUENCE [LARGE SCALE GENOMIC DNA]</scope>
    <source>
        <strain evidence="2">Cailab_2021Rc</strain>
        <tissue evidence="2">Muscle</tissue>
    </source>
</reference>
<evidence type="ECO:0000313" key="2">
    <source>
        <dbReference type="EMBL" id="KAL1117338.1"/>
    </source>
</evidence>